<feature type="region of interest" description="Disordered" evidence="2">
    <location>
        <begin position="525"/>
        <end position="564"/>
    </location>
</feature>
<feature type="compositionally biased region" description="Basic and acidic residues" evidence="2">
    <location>
        <begin position="101"/>
        <end position="117"/>
    </location>
</feature>
<evidence type="ECO:0000256" key="1">
    <source>
        <dbReference type="SAM" id="Coils"/>
    </source>
</evidence>
<keyword evidence="1" id="KW-0175">Coiled coil</keyword>
<feature type="coiled-coil region" evidence="1">
    <location>
        <begin position="237"/>
        <end position="264"/>
    </location>
</feature>
<feature type="coiled-coil region" evidence="1">
    <location>
        <begin position="293"/>
        <end position="320"/>
    </location>
</feature>
<reference evidence="4" key="1">
    <citation type="submission" date="2025-08" db="UniProtKB">
        <authorList>
            <consortium name="RefSeq"/>
        </authorList>
    </citation>
    <scope>IDENTIFICATION</scope>
    <source>
        <tissue evidence="4">Whole body</tissue>
    </source>
</reference>
<sequence length="578" mass="65638">MSKMREAAIVKTKNLGNYQQTLKAHSIEHKRVTMPSKEIILLGQGDSIEVTVKKTKGQKRTSPVANFNSEQKAEKKRSTINDNKSPQKWGNIFREQNLIHMTKEQSTKHDENREAKKNTSAKTQQSTGKHPMKSDEKHLKTSPCCSITLVRDCAVQCTIYNPEIHNSNKPIEFNSAHVVFNKLHMLGLIKQLQDSVNKKDKRTCEIFAEMEQTLQKIPDLKSSAVPKESSKEMKTMYDLFMIEREKLQSELQNREEKLKKANKTCSELAFNADVQRQQLDTATREKNDMTSVITELRQHIKDKERIITDLNNKQTELAQNYVDSKLEIDKLTALSSCKDTLITEYRSTITELQNQIANQLKILNEICMKEGSTSPQMSFIHTGHACSSPTSTDDSSQSLDDISVSSVNSVCEEHARRKDAPVEDPELVSLLDGESSHTIMPDQNEVTNAKRSAMQNNTVRYQNMDTNNMIGKKSLRHSSKKGRNKENDTYKTRKFAKPKEKQNDNIRKLYLNTSKALESITSTKSTISGIRKQGDVQNRKPVNIPSPLRNCPHPDWSDSSLPSISTVSNLDMMIPNDV</sequence>
<gene>
    <name evidence="4" type="primary">LOC112463924</name>
</gene>
<dbReference type="GeneID" id="112463924"/>
<dbReference type="AlphaFoldDB" id="A0A6J1QZW2"/>
<organism evidence="3 4">
    <name type="scientific">Temnothorax curvispinosus</name>
    <dbReference type="NCBI Taxonomy" id="300111"/>
    <lineage>
        <taxon>Eukaryota</taxon>
        <taxon>Metazoa</taxon>
        <taxon>Ecdysozoa</taxon>
        <taxon>Arthropoda</taxon>
        <taxon>Hexapoda</taxon>
        <taxon>Insecta</taxon>
        <taxon>Pterygota</taxon>
        <taxon>Neoptera</taxon>
        <taxon>Endopterygota</taxon>
        <taxon>Hymenoptera</taxon>
        <taxon>Apocrita</taxon>
        <taxon>Aculeata</taxon>
        <taxon>Formicoidea</taxon>
        <taxon>Formicidae</taxon>
        <taxon>Myrmicinae</taxon>
        <taxon>Temnothorax</taxon>
    </lineage>
</organism>
<proteinExistence type="predicted"/>
<dbReference type="Proteomes" id="UP000504618">
    <property type="component" value="Unplaced"/>
</dbReference>
<evidence type="ECO:0000313" key="3">
    <source>
        <dbReference type="Proteomes" id="UP000504618"/>
    </source>
</evidence>
<evidence type="ECO:0000256" key="2">
    <source>
        <dbReference type="SAM" id="MobiDB-lite"/>
    </source>
</evidence>
<feature type="region of interest" description="Disordered" evidence="2">
    <location>
        <begin position="55"/>
        <end position="139"/>
    </location>
</feature>
<evidence type="ECO:0000313" key="4">
    <source>
        <dbReference type="RefSeq" id="XP_024886396.1"/>
    </source>
</evidence>
<feature type="compositionally biased region" description="Polar residues" evidence="2">
    <location>
        <begin position="60"/>
        <end position="70"/>
    </location>
</feature>
<keyword evidence="3" id="KW-1185">Reference proteome</keyword>
<accession>A0A6J1QZW2</accession>
<name>A0A6J1QZW2_9HYME</name>
<dbReference type="RefSeq" id="XP_024886396.1">
    <property type="nucleotide sequence ID" value="XM_025030628.1"/>
</dbReference>
<feature type="compositionally biased region" description="Polar residues" evidence="2">
    <location>
        <begin position="118"/>
        <end position="128"/>
    </location>
</feature>
<protein>
    <submittedName>
        <fullName evidence="4">Uncharacterized protein LOC112463924 isoform X2</fullName>
    </submittedName>
</protein>